<dbReference type="EnsemblPlants" id="AVESA.00010b.r2.4AG0654410.1">
    <property type="protein sequence ID" value="AVESA.00010b.r2.4AG0654410.1.CDS"/>
    <property type="gene ID" value="AVESA.00010b.r2.4AG0654410"/>
</dbReference>
<keyword evidence="2" id="KW-1185">Reference proteome</keyword>
<evidence type="ECO:0000313" key="1">
    <source>
        <dbReference type="EnsemblPlants" id="AVESA.00010b.r2.4AG0654410.1.CDS"/>
    </source>
</evidence>
<dbReference type="Proteomes" id="UP001732700">
    <property type="component" value="Chromosome 4A"/>
</dbReference>
<proteinExistence type="predicted"/>
<reference evidence="1" key="1">
    <citation type="submission" date="2021-05" db="EMBL/GenBank/DDBJ databases">
        <authorList>
            <person name="Scholz U."/>
            <person name="Mascher M."/>
            <person name="Fiebig A."/>
        </authorList>
    </citation>
    <scope>NUCLEOTIDE SEQUENCE [LARGE SCALE GENOMIC DNA]</scope>
</reference>
<reference evidence="1" key="2">
    <citation type="submission" date="2025-09" db="UniProtKB">
        <authorList>
            <consortium name="EnsemblPlants"/>
        </authorList>
    </citation>
    <scope>IDENTIFICATION</scope>
</reference>
<protein>
    <submittedName>
        <fullName evidence="1">Uncharacterized protein</fullName>
    </submittedName>
</protein>
<sequence length="201" mass="22415">MAMASRRAFHLLTSTRGISSTPHLASPGWFDKIKTAITEKIRTAVTGPDDSWSSFTLLTMADRMAMKRNARSFKEATIFAQDVKLSAVLRYLATIDPTGEKLKGSDKIKATEHCKCTIAEVEFALAKYTWMKEVHTRSRKLRAEGKPYPTTFDAMQKIMDKTPMEVLKSNLAKSDIISKTAPCPCGSRKRYKRCCGASKAP</sequence>
<accession>A0ACD5WM21</accession>
<organism evidence="1 2">
    <name type="scientific">Avena sativa</name>
    <name type="common">Oat</name>
    <dbReference type="NCBI Taxonomy" id="4498"/>
    <lineage>
        <taxon>Eukaryota</taxon>
        <taxon>Viridiplantae</taxon>
        <taxon>Streptophyta</taxon>
        <taxon>Embryophyta</taxon>
        <taxon>Tracheophyta</taxon>
        <taxon>Spermatophyta</taxon>
        <taxon>Magnoliopsida</taxon>
        <taxon>Liliopsida</taxon>
        <taxon>Poales</taxon>
        <taxon>Poaceae</taxon>
        <taxon>BOP clade</taxon>
        <taxon>Pooideae</taxon>
        <taxon>Poodae</taxon>
        <taxon>Poeae</taxon>
        <taxon>Poeae Chloroplast Group 1 (Aveneae type)</taxon>
        <taxon>Aveninae</taxon>
        <taxon>Avena</taxon>
    </lineage>
</organism>
<name>A0ACD5WM21_AVESA</name>
<evidence type="ECO:0000313" key="2">
    <source>
        <dbReference type="Proteomes" id="UP001732700"/>
    </source>
</evidence>